<name>A0AAD7UT51_9FUNG</name>
<dbReference type="GO" id="GO:0006508">
    <property type="term" value="P:proteolysis"/>
    <property type="evidence" value="ECO:0007669"/>
    <property type="project" value="UniProtKB-KW"/>
</dbReference>
<accession>A0AAD7UT51</accession>
<dbReference type="InterPro" id="IPR001563">
    <property type="entry name" value="Peptidase_S10"/>
</dbReference>
<dbReference type="AlphaFoldDB" id="A0AAD7UT51"/>
<evidence type="ECO:0000313" key="9">
    <source>
        <dbReference type="Proteomes" id="UP001234581"/>
    </source>
</evidence>
<evidence type="ECO:0000313" key="8">
    <source>
        <dbReference type="EMBL" id="KAJ8653109.1"/>
    </source>
</evidence>
<keyword evidence="9" id="KW-1185">Reference proteome</keyword>
<dbReference type="RefSeq" id="XP_058338023.1">
    <property type="nucleotide sequence ID" value="XM_058491220.1"/>
</dbReference>
<proteinExistence type="inferred from homology"/>
<dbReference type="GO" id="GO:0004185">
    <property type="term" value="F:serine-type carboxypeptidase activity"/>
    <property type="evidence" value="ECO:0007669"/>
    <property type="project" value="UniProtKB-EC"/>
</dbReference>
<evidence type="ECO:0000256" key="7">
    <source>
        <dbReference type="SAM" id="SignalP"/>
    </source>
</evidence>
<dbReference type="SUPFAM" id="SSF53474">
    <property type="entry name" value="alpha/beta-Hydrolases"/>
    <property type="match status" value="1"/>
</dbReference>
<evidence type="ECO:0000256" key="2">
    <source>
        <dbReference type="ARBA" id="ARBA00012446"/>
    </source>
</evidence>
<keyword evidence="5" id="KW-0378">Hydrolase</keyword>
<evidence type="ECO:0000256" key="5">
    <source>
        <dbReference type="ARBA" id="ARBA00022801"/>
    </source>
</evidence>
<reference evidence="8 9" key="1">
    <citation type="submission" date="2023-03" db="EMBL/GenBank/DDBJ databases">
        <title>Genome sequence of Lichtheimia ornata CBS 291.66.</title>
        <authorList>
            <person name="Mohabir J.T."/>
            <person name="Shea T.P."/>
            <person name="Kurbessoian T."/>
            <person name="Berby B."/>
            <person name="Fontaine J."/>
            <person name="Livny J."/>
            <person name="Gnirke A."/>
            <person name="Stajich J.E."/>
            <person name="Cuomo C.A."/>
        </authorList>
    </citation>
    <scope>NUCLEOTIDE SEQUENCE [LARGE SCALE GENOMIC DNA]</scope>
    <source>
        <strain evidence="8">CBS 291.66</strain>
    </source>
</reference>
<keyword evidence="6" id="KW-0325">Glycoprotein</keyword>
<keyword evidence="3" id="KW-0121">Carboxypeptidase</keyword>
<dbReference type="GO" id="GO:0000324">
    <property type="term" value="C:fungal-type vacuole"/>
    <property type="evidence" value="ECO:0007669"/>
    <property type="project" value="TreeGrafter"/>
</dbReference>
<dbReference type="PRINTS" id="PR00724">
    <property type="entry name" value="CRBOXYPTASEC"/>
</dbReference>
<evidence type="ECO:0000256" key="3">
    <source>
        <dbReference type="ARBA" id="ARBA00022645"/>
    </source>
</evidence>
<evidence type="ECO:0000256" key="6">
    <source>
        <dbReference type="ARBA" id="ARBA00023180"/>
    </source>
</evidence>
<sequence length="479" mass="53988">MARFALARATLFSFICSCWNLVLAAPSSSPSFTPKSFLSISHPTLPEYFIRLTQPDAEICDPSVTQYSGYLDETAKDKHFFFWFFESRNNPETDPLVLWLNGGPGCSSMTGLFMELGPCLLNEDGSGTDFNPYSWNNNASVIFLDQPVNVGYSYGPDQVHDTDSAAEDVYAFLQLFFSEFPEYSKLDFHIADAGHYIPAIGKRLVQEDASNIQLKSLLVGNGLVDPLIQYGYYAPMVCDKNGALGLLNDRACEMMKDAYPMCKNLISMCYDNPANTEACVAASDFCNNALLEPYYSQSGRSPYDIRKDCSQVDDSLCDDHLSLLQDYLNRDDIKDAIIGAADVSQRTATQSNSTMYANCNIHINYMFQRAGDWMRPYVRDLTALLDDHQLRVLVYAGDQDFICNWLGNKAWTMELEWHDQQAWRSAPDLEWGNNAGQLRKTPSGQFAFLRVYGAGHMTPADQPENSLEFFNAWIQERLN</sequence>
<gene>
    <name evidence="8" type="ORF">O0I10_011250</name>
</gene>
<dbReference type="Pfam" id="PF00450">
    <property type="entry name" value="Peptidase_S10"/>
    <property type="match status" value="1"/>
</dbReference>
<keyword evidence="7" id="KW-0732">Signal</keyword>
<dbReference type="InterPro" id="IPR029058">
    <property type="entry name" value="AB_hydrolase_fold"/>
</dbReference>
<comment type="similarity">
    <text evidence="1">Belongs to the peptidase S10 family.</text>
</comment>
<feature type="signal peptide" evidence="7">
    <location>
        <begin position="1"/>
        <end position="24"/>
    </location>
</feature>
<dbReference type="EC" id="3.4.16.5" evidence="2"/>
<feature type="chain" id="PRO_5041983329" description="carboxypeptidase C" evidence="7">
    <location>
        <begin position="25"/>
        <end position="479"/>
    </location>
</feature>
<dbReference type="PANTHER" id="PTHR11802">
    <property type="entry name" value="SERINE PROTEASE FAMILY S10 SERINE CARBOXYPEPTIDASE"/>
    <property type="match status" value="1"/>
</dbReference>
<comment type="caution">
    <text evidence="8">The sequence shown here is derived from an EMBL/GenBank/DDBJ whole genome shotgun (WGS) entry which is preliminary data.</text>
</comment>
<keyword evidence="4" id="KW-0645">Protease</keyword>
<dbReference type="Proteomes" id="UP001234581">
    <property type="component" value="Unassembled WGS sequence"/>
</dbReference>
<evidence type="ECO:0000256" key="1">
    <source>
        <dbReference type="ARBA" id="ARBA00009431"/>
    </source>
</evidence>
<dbReference type="Gene3D" id="1.10.287.410">
    <property type="match status" value="1"/>
</dbReference>
<organism evidence="8 9">
    <name type="scientific">Lichtheimia ornata</name>
    <dbReference type="NCBI Taxonomy" id="688661"/>
    <lineage>
        <taxon>Eukaryota</taxon>
        <taxon>Fungi</taxon>
        <taxon>Fungi incertae sedis</taxon>
        <taxon>Mucoromycota</taxon>
        <taxon>Mucoromycotina</taxon>
        <taxon>Mucoromycetes</taxon>
        <taxon>Mucorales</taxon>
        <taxon>Lichtheimiaceae</taxon>
        <taxon>Lichtheimia</taxon>
    </lineage>
</organism>
<dbReference type="Gene3D" id="3.40.50.1820">
    <property type="entry name" value="alpha/beta hydrolase"/>
    <property type="match status" value="1"/>
</dbReference>
<dbReference type="PANTHER" id="PTHR11802:SF113">
    <property type="entry name" value="SERINE CARBOXYPEPTIDASE CTSA-4.1"/>
    <property type="match status" value="1"/>
</dbReference>
<dbReference type="GeneID" id="83218651"/>
<evidence type="ECO:0000256" key="4">
    <source>
        <dbReference type="ARBA" id="ARBA00022670"/>
    </source>
</evidence>
<protein>
    <recommendedName>
        <fullName evidence="2">carboxypeptidase C</fullName>
        <ecNumber evidence="2">3.4.16.5</ecNumber>
    </recommendedName>
</protein>
<dbReference type="EMBL" id="JARTCD010000085">
    <property type="protein sequence ID" value="KAJ8653109.1"/>
    <property type="molecule type" value="Genomic_DNA"/>
</dbReference>